<feature type="binding site" evidence="9 11">
    <location>
        <position position="183"/>
    </location>
    <ligand>
        <name>FMN</name>
        <dbReference type="ChEBI" id="CHEBI:58210"/>
    </ligand>
</feature>
<dbReference type="RefSeq" id="WP_213494376.1">
    <property type="nucleotide sequence ID" value="NZ_CP074694.1"/>
</dbReference>
<organism evidence="14 15">
    <name type="scientific">Telmatocola sphagniphila</name>
    <dbReference type="NCBI Taxonomy" id="1123043"/>
    <lineage>
        <taxon>Bacteria</taxon>
        <taxon>Pseudomonadati</taxon>
        <taxon>Planctomycetota</taxon>
        <taxon>Planctomycetia</taxon>
        <taxon>Gemmatales</taxon>
        <taxon>Gemmataceae</taxon>
    </lineage>
</organism>
<keyword evidence="6 9" id="KW-0288">FMN</keyword>
<dbReference type="FunFam" id="2.30.110.10:FF:000005">
    <property type="entry name" value="NAD(P)H-hydrate epimerase"/>
    <property type="match status" value="1"/>
</dbReference>
<dbReference type="PIRSF" id="PIRSF000190">
    <property type="entry name" value="Pyd_amn-ph_oxd"/>
    <property type="match status" value="1"/>
</dbReference>
<dbReference type="EC" id="1.4.3.5" evidence="9"/>
<dbReference type="SUPFAM" id="SSF50475">
    <property type="entry name" value="FMN-binding split barrel"/>
    <property type="match status" value="1"/>
</dbReference>
<evidence type="ECO:0000256" key="4">
    <source>
        <dbReference type="ARBA" id="ARBA00011738"/>
    </source>
</evidence>
<comment type="pathway">
    <text evidence="1 9">Cofactor metabolism; pyridoxal 5'-phosphate salvage; pyridoxal 5'-phosphate from pyridoxamine 5'-phosphate: step 1/1.</text>
</comment>
<dbReference type="GO" id="GO:0008615">
    <property type="term" value="P:pyridoxine biosynthetic process"/>
    <property type="evidence" value="ECO:0007669"/>
    <property type="project" value="UniProtKB-UniRule"/>
</dbReference>
<dbReference type="InterPro" id="IPR019740">
    <property type="entry name" value="Pyridox_Oxase_CS"/>
</dbReference>
<feature type="binding site" evidence="9 11">
    <location>
        <position position="193"/>
    </location>
    <ligand>
        <name>FMN</name>
        <dbReference type="ChEBI" id="CHEBI:58210"/>
    </ligand>
</feature>
<feature type="binding site" evidence="9 10">
    <location>
        <position position="130"/>
    </location>
    <ligand>
        <name>substrate</name>
    </ligand>
</feature>
<dbReference type="NCBIfam" id="TIGR00558">
    <property type="entry name" value="pdxH"/>
    <property type="match status" value="1"/>
</dbReference>
<dbReference type="Proteomes" id="UP000676194">
    <property type="component" value="Chromosome"/>
</dbReference>
<comment type="pathway">
    <text evidence="2 9">Cofactor metabolism; pyridoxal 5'-phosphate salvage; pyridoxal 5'-phosphate from pyridoxine 5'-phosphate: step 1/1.</text>
</comment>
<protein>
    <recommendedName>
        <fullName evidence="9">Pyridoxine/pyridoxamine 5'-phosphate oxidase</fullName>
        <ecNumber evidence="9">1.4.3.5</ecNumber>
    </recommendedName>
    <alternativeName>
        <fullName evidence="9">PNP/PMP oxidase</fullName>
        <shortName evidence="9">PNPOx</shortName>
    </alternativeName>
    <alternativeName>
        <fullName evidence="9">Pyridoxal 5'-phosphate synthase</fullName>
    </alternativeName>
</protein>
<accession>A0A8E6ETT0</accession>
<dbReference type="Pfam" id="PF01243">
    <property type="entry name" value="PNPOx_N"/>
    <property type="match status" value="1"/>
</dbReference>
<comment type="catalytic activity">
    <reaction evidence="9">
        <text>pyridoxine 5'-phosphate + O2 = pyridoxal 5'-phosphate + H2O2</text>
        <dbReference type="Rhea" id="RHEA:15149"/>
        <dbReference type="ChEBI" id="CHEBI:15379"/>
        <dbReference type="ChEBI" id="CHEBI:16240"/>
        <dbReference type="ChEBI" id="CHEBI:58589"/>
        <dbReference type="ChEBI" id="CHEBI:597326"/>
        <dbReference type="EC" id="1.4.3.5"/>
    </reaction>
</comment>
<feature type="binding site" evidence="9 11">
    <location>
        <begin position="139"/>
        <end position="140"/>
    </location>
    <ligand>
        <name>FMN</name>
        <dbReference type="ChEBI" id="CHEBI:58210"/>
    </ligand>
</feature>
<sequence length="210" mass="24340">MTIADLRKEYQRGGLLESEADVDPINQFLKWLHQAVDAHHPEATAMTLATVSPEGRPAARILLLKECNHKGFVFFTNYCSRKGNELDHNPFAAMVFYWVELERQVRIEGRVVKTSEEESERYFHSRPVGSRLGAWISEQSSVIAGRDVLEKKEAELKARFGDNIPKPPHWGGYRLVPDAFEFWQGRPSRLHDRLRYRLENGVWIRERLAP</sequence>
<feature type="binding site" evidence="9 10">
    <location>
        <position position="126"/>
    </location>
    <ligand>
        <name>substrate</name>
    </ligand>
</feature>
<dbReference type="UniPathway" id="UPA01068">
    <property type="reaction ID" value="UER00304"/>
</dbReference>
<reference evidence="14" key="1">
    <citation type="submission" date="2021-05" db="EMBL/GenBank/DDBJ databases">
        <title>Complete genome sequence of the cellulolytic planctomycete Telmatocola sphagniphila SP2T and characterization of the first cellulase from planctomycetes.</title>
        <authorList>
            <person name="Rakitin A.L."/>
            <person name="Beletsky A.V."/>
            <person name="Naumoff D.G."/>
            <person name="Kulichevskaya I.S."/>
            <person name="Mardanov A.V."/>
            <person name="Ravin N.V."/>
            <person name="Dedysh S.N."/>
        </authorList>
    </citation>
    <scope>NUCLEOTIDE SEQUENCE</scope>
    <source>
        <strain evidence="14">SP2T</strain>
    </source>
</reference>
<feature type="domain" description="Pyridoxine 5'-phosphate oxidase dimerisation C-terminal" evidence="13">
    <location>
        <begin position="170"/>
        <end position="210"/>
    </location>
</feature>
<evidence type="ECO:0000256" key="3">
    <source>
        <dbReference type="ARBA" id="ARBA00007301"/>
    </source>
</evidence>
<dbReference type="InterPro" id="IPR012349">
    <property type="entry name" value="Split_barrel_FMN-bd"/>
</dbReference>
<dbReference type="KEGG" id="tsph:KIH39_16785"/>
<dbReference type="Pfam" id="PF10590">
    <property type="entry name" value="PNP_phzG_C"/>
    <property type="match status" value="1"/>
</dbReference>
<evidence type="ECO:0000256" key="2">
    <source>
        <dbReference type="ARBA" id="ARBA00005037"/>
    </source>
</evidence>
<feature type="binding site" evidence="9 11">
    <location>
        <begin position="75"/>
        <end position="76"/>
    </location>
    <ligand>
        <name>FMN</name>
        <dbReference type="ChEBI" id="CHEBI:58210"/>
    </ligand>
</feature>
<dbReference type="InterPro" id="IPR019576">
    <property type="entry name" value="Pyridoxamine_oxidase_dimer_C"/>
</dbReference>
<evidence type="ECO:0000259" key="13">
    <source>
        <dbReference type="Pfam" id="PF10590"/>
    </source>
</evidence>
<feature type="binding site" evidence="9 11">
    <location>
        <position position="82"/>
    </location>
    <ligand>
        <name>FMN</name>
        <dbReference type="ChEBI" id="CHEBI:58210"/>
    </ligand>
</feature>
<keyword evidence="15" id="KW-1185">Reference proteome</keyword>
<dbReference type="InterPro" id="IPR000659">
    <property type="entry name" value="Pyridox_Oxase"/>
</dbReference>
<keyword evidence="5 9" id="KW-0285">Flavoprotein</keyword>
<dbReference type="AlphaFoldDB" id="A0A8E6ETT0"/>
<comment type="catalytic activity">
    <reaction evidence="9">
        <text>pyridoxamine 5'-phosphate + O2 + H2O = pyridoxal 5'-phosphate + H2O2 + NH4(+)</text>
        <dbReference type="Rhea" id="RHEA:15817"/>
        <dbReference type="ChEBI" id="CHEBI:15377"/>
        <dbReference type="ChEBI" id="CHEBI:15379"/>
        <dbReference type="ChEBI" id="CHEBI:16240"/>
        <dbReference type="ChEBI" id="CHEBI:28938"/>
        <dbReference type="ChEBI" id="CHEBI:58451"/>
        <dbReference type="ChEBI" id="CHEBI:597326"/>
        <dbReference type="EC" id="1.4.3.5"/>
    </reaction>
</comment>
<feature type="binding site" evidence="9 11">
    <location>
        <position position="104"/>
    </location>
    <ligand>
        <name>FMN</name>
        <dbReference type="ChEBI" id="CHEBI:58210"/>
    </ligand>
</feature>
<evidence type="ECO:0000256" key="1">
    <source>
        <dbReference type="ARBA" id="ARBA00004738"/>
    </source>
</evidence>
<dbReference type="PANTHER" id="PTHR10851:SF0">
    <property type="entry name" value="PYRIDOXINE-5'-PHOSPHATE OXIDASE"/>
    <property type="match status" value="1"/>
</dbReference>
<dbReference type="HAMAP" id="MF_01629">
    <property type="entry name" value="PdxH"/>
    <property type="match status" value="1"/>
</dbReference>
<dbReference type="Gene3D" id="2.30.110.10">
    <property type="entry name" value="Electron Transport, Fmn-binding Protein, Chain A"/>
    <property type="match status" value="1"/>
</dbReference>
<evidence type="ECO:0000259" key="12">
    <source>
        <dbReference type="Pfam" id="PF01243"/>
    </source>
</evidence>
<comment type="function">
    <text evidence="9">Catalyzes the oxidation of either pyridoxine 5'-phosphate (PNP) or pyridoxamine 5'-phosphate (PMP) into pyridoxal 5'-phosphate (PLP).</text>
</comment>
<feature type="binding site" evidence="9 10">
    <location>
        <begin position="189"/>
        <end position="191"/>
    </location>
    <ligand>
        <name>substrate</name>
    </ligand>
</feature>
<comment type="subunit">
    <text evidence="4 9">Homodimer.</text>
</comment>
<evidence type="ECO:0000256" key="9">
    <source>
        <dbReference type="HAMAP-Rule" id="MF_01629"/>
    </source>
</evidence>
<feature type="binding site" evidence="9 10">
    <location>
        <position position="122"/>
    </location>
    <ligand>
        <name>substrate</name>
    </ligand>
</feature>
<evidence type="ECO:0000256" key="5">
    <source>
        <dbReference type="ARBA" id="ARBA00022630"/>
    </source>
</evidence>
<evidence type="ECO:0000256" key="10">
    <source>
        <dbReference type="PIRSR" id="PIRSR000190-1"/>
    </source>
</evidence>
<evidence type="ECO:0000256" key="6">
    <source>
        <dbReference type="ARBA" id="ARBA00022643"/>
    </source>
</evidence>
<evidence type="ECO:0000256" key="7">
    <source>
        <dbReference type="ARBA" id="ARBA00023002"/>
    </source>
</evidence>
<comment type="similarity">
    <text evidence="3 9">Belongs to the pyridoxamine 5'-phosphate oxidase family.</text>
</comment>
<dbReference type="EMBL" id="CP074694">
    <property type="protein sequence ID" value="QVL30505.1"/>
    <property type="molecule type" value="Genomic_DNA"/>
</dbReference>
<dbReference type="GO" id="GO:0004733">
    <property type="term" value="F:pyridoxamine phosphate oxidase activity"/>
    <property type="evidence" value="ECO:0007669"/>
    <property type="project" value="UniProtKB-UniRule"/>
</dbReference>
<proteinExistence type="inferred from homology"/>
<name>A0A8E6ETT0_9BACT</name>
<comment type="cofactor">
    <cofactor evidence="9 11">
        <name>FMN</name>
        <dbReference type="ChEBI" id="CHEBI:58210"/>
    </cofactor>
    <text evidence="9 11">Binds 1 FMN per subunit.</text>
</comment>
<dbReference type="NCBIfam" id="NF004231">
    <property type="entry name" value="PRK05679.1"/>
    <property type="match status" value="1"/>
</dbReference>
<keyword evidence="7 9" id="KW-0560">Oxidoreductase</keyword>
<dbReference type="PROSITE" id="PS01064">
    <property type="entry name" value="PYRIDOX_OXIDASE"/>
    <property type="match status" value="1"/>
</dbReference>
<gene>
    <name evidence="9 14" type="primary">pdxH</name>
    <name evidence="14" type="ORF">KIH39_16785</name>
</gene>
<dbReference type="GO" id="GO:0010181">
    <property type="term" value="F:FMN binding"/>
    <property type="evidence" value="ECO:0007669"/>
    <property type="project" value="UniProtKB-UniRule"/>
</dbReference>
<evidence type="ECO:0000256" key="11">
    <source>
        <dbReference type="PIRSR" id="PIRSR000190-2"/>
    </source>
</evidence>
<evidence type="ECO:0000313" key="15">
    <source>
        <dbReference type="Proteomes" id="UP000676194"/>
    </source>
</evidence>
<feature type="binding site" evidence="9 11">
    <location>
        <begin position="60"/>
        <end position="65"/>
    </location>
    <ligand>
        <name>FMN</name>
        <dbReference type="ChEBI" id="CHEBI:58210"/>
    </ligand>
</feature>
<feature type="domain" description="Pyridoxamine 5'-phosphate oxidase N-terminal" evidence="12">
    <location>
        <begin position="33"/>
        <end position="155"/>
    </location>
</feature>
<dbReference type="PANTHER" id="PTHR10851">
    <property type="entry name" value="PYRIDOXINE-5-PHOSPHATE OXIDASE"/>
    <property type="match status" value="1"/>
</dbReference>
<feature type="binding site" evidence="10">
    <location>
        <begin position="7"/>
        <end position="10"/>
    </location>
    <ligand>
        <name>substrate</name>
    </ligand>
</feature>
<dbReference type="InterPro" id="IPR011576">
    <property type="entry name" value="Pyridox_Oxase_N"/>
</dbReference>
<evidence type="ECO:0000256" key="8">
    <source>
        <dbReference type="ARBA" id="ARBA00023096"/>
    </source>
</evidence>
<feature type="binding site" evidence="9 10">
    <location>
        <position position="65"/>
    </location>
    <ligand>
        <name>substrate</name>
    </ligand>
</feature>
<evidence type="ECO:0000313" key="14">
    <source>
        <dbReference type="EMBL" id="QVL30505.1"/>
    </source>
</evidence>
<feature type="binding site" evidence="9 11">
    <location>
        <position position="81"/>
    </location>
    <ligand>
        <name>FMN</name>
        <dbReference type="ChEBI" id="CHEBI:58210"/>
    </ligand>
</feature>
<keyword evidence="8 9" id="KW-0664">Pyridoxine biosynthesis</keyword>